<protein>
    <submittedName>
        <fullName evidence="1">CLUMA_CG019273, isoform A</fullName>
    </submittedName>
</protein>
<dbReference type="AlphaFoldDB" id="A0A1J1J107"/>
<dbReference type="EMBL" id="CVRI01000066">
    <property type="protein sequence ID" value="CRL06133.1"/>
    <property type="molecule type" value="Genomic_DNA"/>
</dbReference>
<keyword evidence="2" id="KW-1185">Reference proteome</keyword>
<dbReference type="Proteomes" id="UP000183832">
    <property type="component" value="Unassembled WGS sequence"/>
</dbReference>
<accession>A0A1J1J107</accession>
<proteinExistence type="predicted"/>
<reference evidence="1 2" key="1">
    <citation type="submission" date="2015-04" db="EMBL/GenBank/DDBJ databases">
        <authorList>
            <person name="Syromyatnikov M.Y."/>
            <person name="Popov V.N."/>
        </authorList>
    </citation>
    <scope>NUCLEOTIDE SEQUENCE [LARGE SCALE GENOMIC DNA]</scope>
</reference>
<evidence type="ECO:0000313" key="1">
    <source>
        <dbReference type="EMBL" id="CRL06133.1"/>
    </source>
</evidence>
<gene>
    <name evidence="1" type="ORF">CLUMA_CG019273</name>
</gene>
<sequence length="63" mass="7197">MNNKNDDMARKKKAKQSCVLVLYASLDFLFPTLLSQSMANPTWSITWIVGGRNENHVSHKTIF</sequence>
<organism evidence="1 2">
    <name type="scientific">Clunio marinus</name>
    <dbReference type="NCBI Taxonomy" id="568069"/>
    <lineage>
        <taxon>Eukaryota</taxon>
        <taxon>Metazoa</taxon>
        <taxon>Ecdysozoa</taxon>
        <taxon>Arthropoda</taxon>
        <taxon>Hexapoda</taxon>
        <taxon>Insecta</taxon>
        <taxon>Pterygota</taxon>
        <taxon>Neoptera</taxon>
        <taxon>Endopterygota</taxon>
        <taxon>Diptera</taxon>
        <taxon>Nematocera</taxon>
        <taxon>Chironomoidea</taxon>
        <taxon>Chironomidae</taxon>
        <taxon>Clunio</taxon>
    </lineage>
</organism>
<name>A0A1J1J107_9DIPT</name>
<evidence type="ECO:0000313" key="2">
    <source>
        <dbReference type="Proteomes" id="UP000183832"/>
    </source>
</evidence>